<feature type="transmembrane region" description="Helical" evidence="1">
    <location>
        <begin position="78"/>
        <end position="100"/>
    </location>
</feature>
<proteinExistence type="predicted"/>
<keyword evidence="1" id="KW-0472">Membrane</keyword>
<keyword evidence="1" id="KW-0812">Transmembrane</keyword>
<keyword evidence="1" id="KW-1133">Transmembrane helix</keyword>
<name>A0A6J4QAV0_9BACT</name>
<sequence length="113" mass="12684">MRYLAGIFALLTGAAGWYYLFYSRAAHRLAGVEDDRLNGRRVRLRRVGGVAMLLLGAFFFAGSYAFDDPKQTPGAFLGVWVTVFALLLVIVVLAMVDLRLTRRLRSRQRGSRS</sequence>
<evidence type="ECO:0000256" key="1">
    <source>
        <dbReference type="SAM" id="Phobius"/>
    </source>
</evidence>
<feature type="transmembrane region" description="Helical" evidence="1">
    <location>
        <begin position="47"/>
        <end position="66"/>
    </location>
</feature>
<evidence type="ECO:0000313" key="2">
    <source>
        <dbReference type="EMBL" id="CAA9435225.1"/>
    </source>
</evidence>
<protein>
    <submittedName>
        <fullName evidence="2">Uncharacterized protein</fullName>
    </submittedName>
</protein>
<gene>
    <name evidence="2" type="ORF">AVDCRST_MAG64-3759</name>
</gene>
<accession>A0A6J4QAV0</accession>
<feature type="transmembrane region" description="Helical" evidence="1">
    <location>
        <begin position="6"/>
        <end position="26"/>
    </location>
</feature>
<organism evidence="2">
    <name type="scientific">uncultured Phycisphaerae bacterium</name>
    <dbReference type="NCBI Taxonomy" id="904963"/>
    <lineage>
        <taxon>Bacteria</taxon>
        <taxon>Pseudomonadati</taxon>
        <taxon>Planctomycetota</taxon>
        <taxon>Phycisphaerae</taxon>
        <taxon>environmental samples</taxon>
    </lineage>
</organism>
<reference evidence="2" key="1">
    <citation type="submission" date="2020-02" db="EMBL/GenBank/DDBJ databases">
        <authorList>
            <person name="Meier V. D."/>
        </authorList>
    </citation>
    <scope>NUCLEOTIDE SEQUENCE</scope>
    <source>
        <strain evidence="2">AVDCRST_MAG64</strain>
    </source>
</reference>
<dbReference type="EMBL" id="CADCUQ010000870">
    <property type="protein sequence ID" value="CAA9435225.1"/>
    <property type="molecule type" value="Genomic_DNA"/>
</dbReference>
<dbReference type="AlphaFoldDB" id="A0A6J4QAV0"/>